<gene>
    <name evidence="2" type="ORF">MNBD_GAMMA18-904</name>
</gene>
<accession>A0A3B0Z9C2</accession>
<feature type="domain" description="N-acetyltransferase" evidence="1">
    <location>
        <begin position="1"/>
        <end position="55"/>
    </location>
</feature>
<dbReference type="PROSITE" id="PS51186">
    <property type="entry name" value="GNAT"/>
    <property type="match status" value="1"/>
</dbReference>
<sequence length="55" mass="6456">AASNQFHRIELSVMEDNVQAKTLYEKMGFQSEGLKHDSLKVNGRYINEYFMVKFI</sequence>
<protein>
    <recommendedName>
        <fullName evidence="1">N-acetyltransferase domain-containing protein</fullName>
    </recommendedName>
</protein>
<evidence type="ECO:0000259" key="1">
    <source>
        <dbReference type="PROSITE" id="PS51186"/>
    </source>
</evidence>
<dbReference type="InterPro" id="IPR016181">
    <property type="entry name" value="Acyl_CoA_acyltransferase"/>
</dbReference>
<dbReference type="GO" id="GO:0016747">
    <property type="term" value="F:acyltransferase activity, transferring groups other than amino-acyl groups"/>
    <property type="evidence" value="ECO:0007669"/>
    <property type="project" value="InterPro"/>
</dbReference>
<dbReference type="Pfam" id="PF13420">
    <property type="entry name" value="Acetyltransf_4"/>
    <property type="match status" value="1"/>
</dbReference>
<feature type="non-terminal residue" evidence="2">
    <location>
        <position position="1"/>
    </location>
</feature>
<dbReference type="InterPro" id="IPR000182">
    <property type="entry name" value="GNAT_dom"/>
</dbReference>
<organism evidence="2">
    <name type="scientific">hydrothermal vent metagenome</name>
    <dbReference type="NCBI Taxonomy" id="652676"/>
    <lineage>
        <taxon>unclassified sequences</taxon>
        <taxon>metagenomes</taxon>
        <taxon>ecological metagenomes</taxon>
    </lineage>
</organism>
<name>A0A3B0Z9C2_9ZZZZ</name>
<dbReference type="SUPFAM" id="SSF55729">
    <property type="entry name" value="Acyl-CoA N-acyltransferases (Nat)"/>
    <property type="match status" value="1"/>
</dbReference>
<reference evidence="2" key="1">
    <citation type="submission" date="2018-06" db="EMBL/GenBank/DDBJ databases">
        <authorList>
            <person name="Zhirakovskaya E."/>
        </authorList>
    </citation>
    <scope>NUCLEOTIDE SEQUENCE</scope>
</reference>
<dbReference type="AlphaFoldDB" id="A0A3B0Z9C2"/>
<evidence type="ECO:0000313" key="2">
    <source>
        <dbReference type="EMBL" id="VAW84152.1"/>
    </source>
</evidence>
<dbReference type="EMBL" id="UOFP01000029">
    <property type="protein sequence ID" value="VAW84152.1"/>
    <property type="molecule type" value="Genomic_DNA"/>
</dbReference>
<proteinExistence type="predicted"/>
<dbReference type="Gene3D" id="3.40.630.30">
    <property type="match status" value="1"/>
</dbReference>